<sequence length="149" mass="15898">MPRDEPAGPGALPPGPVRRFPFRFPFRFDPAFRLPLALLGVRPATAWLDWGPDALVVRFGPWRLRTTPGNVTGAELGGPYRWWRAIGPHLSLADGGVTFGASVAGGLCLRFAEPVPALAPGPWPRHPAVTVTVADPAAVRDALARGPDL</sequence>
<protein>
    <submittedName>
        <fullName evidence="1">Uncharacterized protein</fullName>
    </submittedName>
</protein>
<dbReference type="AlphaFoldDB" id="A0AAU7QXN2"/>
<dbReference type="RefSeq" id="WP_349876772.1">
    <property type="nucleotide sequence ID" value="NZ_CP157974.1"/>
</dbReference>
<name>A0AAU7QXN2_9ACTN</name>
<organism evidence="1">
    <name type="scientific">Micromonospora sp. HUAS YX12</name>
    <dbReference type="NCBI Taxonomy" id="3156396"/>
    <lineage>
        <taxon>Bacteria</taxon>
        <taxon>Bacillati</taxon>
        <taxon>Actinomycetota</taxon>
        <taxon>Actinomycetes</taxon>
        <taxon>Micromonosporales</taxon>
        <taxon>Micromonosporaceae</taxon>
        <taxon>Micromonospora</taxon>
    </lineage>
</organism>
<dbReference type="EMBL" id="CP157974">
    <property type="protein sequence ID" value="XBT80296.1"/>
    <property type="molecule type" value="Genomic_DNA"/>
</dbReference>
<evidence type="ECO:0000313" key="1">
    <source>
        <dbReference type="EMBL" id="XBT80296.1"/>
    </source>
</evidence>
<reference evidence="1" key="1">
    <citation type="submission" date="2024-06" db="EMBL/GenBank/DDBJ databases">
        <title>Micromonospora sp. strain HUAS YX12 genome sequences.</title>
        <authorList>
            <person name="Mo P."/>
        </authorList>
    </citation>
    <scope>NUCLEOTIDE SEQUENCE</scope>
    <source>
        <strain evidence="1">HUAS YX12</strain>
    </source>
</reference>
<gene>
    <name evidence="1" type="ORF">ABIH81_21940</name>
</gene>
<accession>A0AAU7QXN2</accession>
<proteinExistence type="predicted"/>